<proteinExistence type="predicted"/>
<protein>
    <recommendedName>
        <fullName evidence="2">Tyr recombinase domain-containing protein</fullName>
    </recommendedName>
</protein>
<sequence length="71" mass="8597">MVFEKEDDIMKYRTIFRLYVKTGMRRNELLDLNVDDIDIVKGKIIVRKTKNRDVKVIEMDNDIKKMLSEYL</sequence>
<dbReference type="Gene3D" id="1.10.443.10">
    <property type="entry name" value="Intergrase catalytic core"/>
    <property type="match status" value="1"/>
</dbReference>
<comment type="caution">
    <text evidence="3">The sequence shown here is derived from an EMBL/GenBank/DDBJ whole genome shotgun (WGS) entry which is preliminary data.</text>
</comment>
<dbReference type="EMBL" id="BARU01008369">
    <property type="protein sequence ID" value="GAH40347.1"/>
    <property type="molecule type" value="Genomic_DNA"/>
</dbReference>
<dbReference type="SUPFAM" id="SSF56349">
    <property type="entry name" value="DNA breaking-rejoining enzymes"/>
    <property type="match status" value="1"/>
</dbReference>
<dbReference type="AlphaFoldDB" id="X1F5X3"/>
<dbReference type="Pfam" id="PF00589">
    <property type="entry name" value="Phage_integrase"/>
    <property type="match status" value="1"/>
</dbReference>
<dbReference type="GO" id="GO:0015074">
    <property type="term" value="P:DNA integration"/>
    <property type="evidence" value="ECO:0007669"/>
    <property type="project" value="InterPro"/>
</dbReference>
<evidence type="ECO:0000313" key="3">
    <source>
        <dbReference type="EMBL" id="GAH40347.1"/>
    </source>
</evidence>
<dbReference type="GO" id="GO:0003677">
    <property type="term" value="F:DNA binding"/>
    <property type="evidence" value="ECO:0007669"/>
    <property type="project" value="InterPro"/>
</dbReference>
<evidence type="ECO:0000259" key="2">
    <source>
        <dbReference type="PROSITE" id="PS51898"/>
    </source>
</evidence>
<feature type="domain" description="Tyr recombinase" evidence="2">
    <location>
        <begin position="1"/>
        <end position="71"/>
    </location>
</feature>
<dbReference type="InterPro" id="IPR011010">
    <property type="entry name" value="DNA_brk_join_enz"/>
</dbReference>
<feature type="non-terminal residue" evidence="3">
    <location>
        <position position="71"/>
    </location>
</feature>
<dbReference type="PROSITE" id="PS51898">
    <property type="entry name" value="TYR_RECOMBINASE"/>
    <property type="match status" value="1"/>
</dbReference>
<evidence type="ECO:0000256" key="1">
    <source>
        <dbReference type="ARBA" id="ARBA00023172"/>
    </source>
</evidence>
<name>X1F5X3_9ZZZZ</name>
<dbReference type="InterPro" id="IPR013762">
    <property type="entry name" value="Integrase-like_cat_sf"/>
</dbReference>
<accession>X1F5X3</accession>
<gene>
    <name evidence="3" type="ORF">S03H2_16387</name>
</gene>
<dbReference type="InterPro" id="IPR002104">
    <property type="entry name" value="Integrase_catalytic"/>
</dbReference>
<dbReference type="GO" id="GO:0006310">
    <property type="term" value="P:DNA recombination"/>
    <property type="evidence" value="ECO:0007669"/>
    <property type="project" value="UniProtKB-KW"/>
</dbReference>
<keyword evidence="1" id="KW-0233">DNA recombination</keyword>
<reference evidence="3" key="1">
    <citation type="journal article" date="2014" name="Front. Microbiol.">
        <title>High frequency of phylogenetically diverse reductive dehalogenase-homologous genes in deep subseafloor sedimentary metagenomes.</title>
        <authorList>
            <person name="Kawai M."/>
            <person name="Futagami T."/>
            <person name="Toyoda A."/>
            <person name="Takaki Y."/>
            <person name="Nishi S."/>
            <person name="Hori S."/>
            <person name="Arai W."/>
            <person name="Tsubouchi T."/>
            <person name="Morono Y."/>
            <person name="Uchiyama I."/>
            <person name="Ito T."/>
            <person name="Fujiyama A."/>
            <person name="Inagaki F."/>
            <person name="Takami H."/>
        </authorList>
    </citation>
    <scope>NUCLEOTIDE SEQUENCE</scope>
    <source>
        <strain evidence="3">Expedition CK06-06</strain>
    </source>
</reference>
<organism evidence="3">
    <name type="scientific">marine sediment metagenome</name>
    <dbReference type="NCBI Taxonomy" id="412755"/>
    <lineage>
        <taxon>unclassified sequences</taxon>
        <taxon>metagenomes</taxon>
        <taxon>ecological metagenomes</taxon>
    </lineage>
</organism>